<evidence type="ECO:0000313" key="4">
    <source>
        <dbReference type="Proteomes" id="UP001141552"/>
    </source>
</evidence>
<feature type="repeat" description="PPR" evidence="2">
    <location>
        <begin position="142"/>
        <end position="176"/>
    </location>
</feature>
<evidence type="ECO:0008006" key="5">
    <source>
        <dbReference type="Google" id="ProtNLM"/>
    </source>
</evidence>
<feature type="repeat" description="PPR" evidence="2">
    <location>
        <begin position="305"/>
        <end position="339"/>
    </location>
</feature>
<reference evidence="3" key="1">
    <citation type="submission" date="2022-02" db="EMBL/GenBank/DDBJ databases">
        <authorList>
            <person name="Henning P.M."/>
            <person name="McCubbin A.G."/>
            <person name="Shore J.S."/>
        </authorList>
    </citation>
    <scope>NUCLEOTIDE SEQUENCE</scope>
    <source>
        <strain evidence="3">F60SS</strain>
        <tissue evidence="3">Leaves</tissue>
    </source>
</reference>
<dbReference type="GO" id="GO:0009451">
    <property type="term" value="P:RNA modification"/>
    <property type="evidence" value="ECO:0007669"/>
    <property type="project" value="InterPro"/>
</dbReference>
<dbReference type="Pfam" id="PF20431">
    <property type="entry name" value="E_motif"/>
    <property type="match status" value="1"/>
</dbReference>
<dbReference type="PANTHER" id="PTHR47926">
    <property type="entry name" value="PENTATRICOPEPTIDE REPEAT-CONTAINING PROTEIN"/>
    <property type="match status" value="1"/>
</dbReference>
<evidence type="ECO:0000256" key="2">
    <source>
        <dbReference type="PROSITE-ProRule" id="PRU00708"/>
    </source>
</evidence>
<keyword evidence="1" id="KW-0677">Repeat</keyword>
<dbReference type="NCBIfam" id="TIGR00756">
    <property type="entry name" value="PPR"/>
    <property type="match status" value="2"/>
</dbReference>
<dbReference type="EMBL" id="JAKUCV010003525">
    <property type="protein sequence ID" value="KAJ4838550.1"/>
    <property type="molecule type" value="Genomic_DNA"/>
</dbReference>
<dbReference type="Gene3D" id="1.25.40.10">
    <property type="entry name" value="Tetratricopeptide repeat domain"/>
    <property type="match status" value="3"/>
</dbReference>
<sequence length="434" mass="48508">MQSSLLFKELQKSLQKQNLLYKRLSNHISTNVTCGNNNVKFSSWDSLISDLSRGGPCAELALHETSRLFNSGSKPNGYHLVHLVRSFVDLGLDSCCLQLHTYILRSGFSSNVFVSNALIRFYRVIESMVDVHQVFVEITQPSVVSWNSLISGYVHSGYWRKALGLFLQLEKSNVCADAYSFTLALSASGQLGMLRFGQSVHCKIVKYGLECGVFVANCLVDMYGKCGLVEDAIWVFDGVVDKDTISWNSAIAASTRNQRLELAYHLFNQMPEPDTISYNELINGIAQFGSIADAVRILAKMPNPNSSSWNSIITGYVNRNRAQEALKFFTEMHSSDVHCAMRMIYDLSFAWSGVVWRALLGACSVCGDLKVANIAAAKVIQLEGDDDYVYVMMSNIFASYGKWGEVNKVRKLMIRRGVTKEVGRSWIEVEKPIL</sequence>
<evidence type="ECO:0000313" key="3">
    <source>
        <dbReference type="EMBL" id="KAJ4838550.1"/>
    </source>
</evidence>
<dbReference type="Pfam" id="PF13041">
    <property type="entry name" value="PPR_2"/>
    <property type="match status" value="1"/>
</dbReference>
<keyword evidence="4" id="KW-1185">Reference proteome</keyword>
<dbReference type="OrthoDB" id="1662615at2759"/>
<name>A0A9Q0FXK2_9ROSI</name>
<organism evidence="3 4">
    <name type="scientific">Turnera subulata</name>
    <dbReference type="NCBI Taxonomy" id="218843"/>
    <lineage>
        <taxon>Eukaryota</taxon>
        <taxon>Viridiplantae</taxon>
        <taxon>Streptophyta</taxon>
        <taxon>Embryophyta</taxon>
        <taxon>Tracheophyta</taxon>
        <taxon>Spermatophyta</taxon>
        <taxon>Magnoliopsida</taxon>
        <taxon>eudicotyledons</taxon>
        <taxon>Gunneridae</taxon>
        <taxon>Pentapetalae</taxon>
        <taxon>rosids</taxon>
        <taxon>fabids</taxon>
        <taxon>Malpighiales</taxon>
        <taxon>Passifloraceae</taxon>
        <taxon>Turnera</taxon>
    </lineage>
</organism>
<dbReference type="InterPro" id="IPR046960">
    <property type="entry name" value="PPR_At4g14850-like_plant"/>
</dbReference>
<dbReference type="Proteomes" id="UP001141552">
    <property type="component" value="Unassembled WGS sequence"/>
</dbReference>
<gene>
    <name evidence="3" type="ORF">Tsubulata_032882</name>
</gene>
<protein>
    <recommendedName>
        <fullName evidence="5">Pentacotripeptide-repeat region of PRORP domain-containing protein</fullName>
    </recommendedName>
</protein>
<dbReference type="Pfam" id="PF01535">
    <property type="entry name" value="PPR"/>
    <property type="match status" value="3"/>
</dbReference>
<evidence type="ECO:0000256" key="1">
    <source>
        <dbReference type="ARBA" id="ARBA00022737"/>
    </source>
</evidence>
<reference evidence="3" key="2">
    <citation type="journal article" date="2023" name="Plants (Basel)">
        <title>Annotation of the Turnera subulata (Passifloraceae) Draft Genome Reveals the S-Locus Evolved after the Divergence of Turneroideae from Passifloroideae in a Stepwise Manner.</title>
        <authorList>
            <person name="Henning P.M."/>
            <person name="Roalson E.H."/>
            <person name="Mir W."/>
            <person name="McCubbin A.G."/>
            <person name="Shore J.S."/>
        </authorList>
    </citation>
    <scope>NUCLEOTIDE SEQUENCE</scope>
    <source>
        <strain evidence="3">F60SS</strain>
    </source>
</reference>
<proteinExistence type="predicted"/>
<dbReference type="InterPro" id="IPR002885">
    <property type="entry name" value="PPR_rpt"/>
</dbReference>
<accession>A0A9Q0FXK2</accession>
<dbReference type="InterPro" id="IPR011990">
    <property type="entry name" value="TPR-like_helical_dom_sf"/>
</dbReference>
<comment type="caution">
    <text evidence="3">The sequence shown here is derived from an EMBL/GenBank/DDBJ whole genome shotgun (WGS) entry which is preliminary data.</text>
</comment>
<dbReference type="InterPro" id="IPR046848">
    <property type="entry name" value="E_motif"/>
</dbReference>
<dbReference type="PROSITE" id="PS51375">
    <property type="entry name" value="PPR"/>
    <property type="match status" value="2"/>
</dbReference>
<feature type="non-terminal residue" evidence="3">
    <location>
        <position position="1"/>
    </location>
</feature>
<dbReference type="GO" id="GO:0003723">
    <property type="term" value="F:RNA binding"/>
    <property type="evidence" value="ECO:0007669"/>
    <property type="project" value="InterPro"/>
</dbReference>
<dbReference type="FunFam" id="1.25.40.10:FF:000606">
    <property type="entry name" value="Putative pentatricopeptide repeat-containing protein"/>
    <property type="match status" value="1"/>
</dbReference>
<dbReference type="AlphaFoldDB" id="A0A9Q0FXK2"/>